<comment type="pathway">
    <text evidence="2">Protein modification; protein ubiquitination.</text>
</comment>
<evidence type="ECO:0000256" key="8">
    <source>
        <dbReference type="ARBA" id="ARBA00022723"/>
    </source>
</evidence>
<evidence type="ECO:0000256" key="7">
    <source>
        <dbReference type="ARBA" id="ARBA00022679"/>
    </source>
</evidence>
<evidence type="ECO:0000256" key="11">
    <source>
        <dbReference type="ARBA" id="ARBA00022786"/>
    </source>
</evidence>
<dbReference type="InterPro" id="IPR018957">
    <property type="entry name" value="Znf_C3HC4_RING-type"/>
</dbReference>
<evidence type="ECO:0000313" key="21">
    <source>
        <dbReference type="Proteomes" id="UP001159405"/>
    </source>
</evidence>
<dbReference type="PROSITE" id="PS50089">
    <property type="entry name" value="ZF_RING_2"/>
    <property type="match status" value="1"/>
</dbReference>
<gene>
    <name evidence="20" type="ORF">PLOB_00034485</name>
</gene>
<dbReference type="PROSITE" id="PS50053">
    <property type="entry name" value="UBIQUITIN_2"/>
    <property type="match status" value="1"/>
</dbReference>
<dbReference type="SUPFAM" id="SSF90209">
    <property type="entry name" value="Ran binding protein zinc finger-like"/>
    <property type="match status" value="1"/>
</dbReference>
<evidence type="ECO:0000259" key="16">
    <source>
        <dbReference type="PROSITE" id="PS50053"/>
    </source>
</evidence>
<feature type="domain" description="RING-type" evidence="19">
    <location>
        <begin position="554"/>
        <end position="782"/>
    </location>
</feature>
<sequence length="786" mass="86848">MAQSLYHLPPEQVLVECRAIVFSYDINRWVEVGESTVYSKVQLICSRPPGSTVQYRVVARLESTGMVTINILLSERVTYHVSEPSWHQIRIDLQGLYYGLRISPDTDGNNFAVIIQHTLRSLQGTQDQPTWPKPPDTFTTGALPTAPATAGVFRTPDPSPQVDRGRAQTRRDLESQIDGLCATLSDAIKSGRQDQSAEIVKKMATQNLHLSIKLKNPTLVTMDSGGNTISIRVVVEDKESSGGTFSMKVSPTTPIEKLQQEVFDRYGFPVQVQKWIVGKKIPKPGETLQDLGVRRSGATVFLYLLSGKTVGLRRSDVERFGRGDVSPANAPSSVGNALGHAGASTTAATTFASEQQMRHAVSVPNLSAQNEAHVLAAPVRTEQLPHLNPSPPQSLPNQRENSVPGALPIRPGMNISDLRNVIAQQSGGQRDGSNNSPNPPPQEAIVNNLVEPVEQQVQEDGRREGWTCPMCTFLNVPTRPGCEMCSAERPADYQVPAGATVDDSERIRIEAEAREDALFQQAEQARQREEEHAREENLAALLQTAQQTLIPNPEEFDCGICFVPVEPGEGVVLRECLHRFCRACLSEHIRHATDPEVQCPHQDENYACHATITGQEIQALLSEEDFNRFLNRSLATAESQAANSFHCKTPNCQGWCLYEDNVNTFHCPVCNQPNCLTCKAIHLNMNCKEYQDDLKRRAQNDEAARKTQEFLENMVAGGDAMHCPMCKIILVKKDGCDWMRCSMCRTEICWATRGPRWGPGGSGDITGGCRCRVGGKKCHPRCRNCH</sequence>
<dbReference type="Gene3D" id="2.30.30.380">
    <property type="entry name" value="Zn-finger domain of Sec23/24"/>
    <property type="match status" value="1"/>
</dbReference>
<feature type="region of interest" description="Disordered" evidence="15">
    <location>
        <begin position="321"/>
        <end position="341"/>
    </location>
</feature>
<dbReference type="PANTHER" id="PTHR22770">
    <property type="entry name" value="UBIQUITIN CONJUGATING ENZYME 7 INTERACTING PROTEIN-RELATED"/>
    <property type="match status" value="1"/>
</dbReference>
<feature type="region of interest" description="Disordered" evidence="15">
    <location>
        <begin position="425"/>
        <end position="444"/>
    </location>
</feature>
<organism evidence="20 21">
    <name type="scientific">Porites lobata</name>
    <dbReference type="NCBI Taxonomy" id="104759"/>
    <lineage>
        <taxon>Eukaryota</taxon>
        <taxon>Metazoa</taxon>
        <taxon>Cnidaria</taxon>
        <taxon>Anthozoa</taxon>
        <taxon>Hexacorallia</taxon>
        <taxon>Scleractinia</taxon>
        <taxon>Fungiina</taxon>
        <taxon>Poritidae</taxon>
        <taxon>Porites</taxon>
    </lineage>
</organism>
<evidence type="ECO:0000256" key="14">
    <source>
        <dbReference type="SAM" id="Coils"/>
    </source>
</evidence>
<evidence type="ECO:0000256" key="5">
    <source>
        <dbReference type="ARBA" id="ARBA00017887"/>
    </source>
</evidence>
<comment type="caution">
    <text evidence="20">The sequence shown here is derived from an EMBL/GenBank/DDBJ whole genome shotgun (WGS) entry which is preliminary data.</text>
</comment>
<dbReference type="InterPro" id="IPR011993">
    <property type="entry name" value="PH-like_dom_sf"/>
</dbReference>
<keyword evidence="9" id="KW-0677">Repeat</keyword>
<keyword evidence="7" id="KW-0808">Transferase</keyword>
<evidence type="ECO:0000259" key="17">
    <source>
        <dbReference type="PROSITE" id="PS50089"/>
    </source>
</evidence>
<feature type="domain" description="RanBP2-type" evidence="18">
    <location>
        <begin position="459"/>
        <end position="491"/>
    </location>
</feature>
<dbReference type="InterPro" id="IPR051628">
    <property type="entry name" value="LUBAC_E3_Ligases"/>
</dbReference>
<evidence type="ECO:0000256" key="4">
    <source>
        <dbReference type="ARBA" id="ARBA00012251"/>
    </source>
</evidence>
<dbReference type="InterPro" id="IPR047557">
    <property type="entry name" value="Rcat_RBR_HOIL1"/>
</dbReference>
<dbReference type="InterPro" id="IPR013083">
    <property type="entry name" value="Znf_RING/FYVE/PHD"/>
</dbReference>
<dbReference type="CDD" id="cd16633">
    <property type="entry name" value="mRING-HC-C3HC3D_RBR_HOIL1"/>
    <property type="match status" value="1"/>
</dbReference>
<dbReference type="SUPFAM" id="SSF50729">
    <property type="entry name" value="PH domain-like"/>
    <property type="match status" value="1"/>
</dbReference>
<dbReference type="CDD" id="cd20358">
    <property type="entry name" value="Rcat_RBR_HOIL1"/>
    <property type="match status" value="1"/>
</dbReference>
<reference evidence="20 21" key="1">
    <citation type="submission" date="2022-05" db="EMBL/GenBank/DDBJ databases">
        <authorList>
            <consortium name="Genoscope - CEA"/>
            <person name="William W."/>
        </authorList>
    </citation>
    <scope>NUCLEOTIDE SEQUENCE [LARGE SCALE GENOMIC DNA]</scope>
</reference>
<evidence type="ECO:0000256" key="10">
    <source>
        <dbReference type="ARBA" id="ARBA00022771"/>
    </source>
</evidence>
<dbReference type="InterPro" id="IPR029071">
    <property type="entry name" value="Ubiquitin-like_domsf"/>
</dbReference>
<dbReference type="CDD" id="cd20345">
    <property type="entry name" value="BRcat_RBR_HOIL1"/>
    <property type="match status" value="1"/>
</dbReference>
<comment type="catalytic activity">
    <reaction evidence="1">
        <text>[E2 ubiquitin-conjugating enzyme]-S-ubiquitinyl-L-cysteine + [acceptor protein]-L-lysine = [E2 ubiquitin-conjugating enzyme]-L-cysteine + [acceptor protein]-N(6)-ubiquitinyl-L-lysine.</text>
        <dbReference type="EC" id="2.3.2.31"/>
    </reaction>
</comment>
<protein>
    <recommendedName>
        <fullName evidence="5">RanBP-type and C3HC4-type zinc finger-containing protein 1</fullName>
        <ecNumber evidence="4">2.3.2.31</ecNumber>
    </recommendedName>
</protein>
<feature type="domain" description="Ubiquitin-like" evidence="16">
    <location>
        <begin position="231"/>
        <end position="293"/>
    </location>
</feature>
<keyword evidence="14" id="KW-0175">Coiled coil</keyword>
<keyword evidence="12" id="KW-0862">Zinc</keyword>
<feature type="domain" description="RING-type" evidence="17">
    <location>
        <begin position="558"/>
        <end position="600"/>
    </location>
</feature>
<dbReference type="PROSITE" id="PS00518">
    <property type="entry name" value="ZF_RING_1"/>
    <property type="match status" value="1"/>
</dbReference>
<evidence type="ECO:0000256" key="1">
    <source>
        <dbReference type="ARBA" id="ARBA00001798"/>
    </source>
</evidence>
<dbReference type="Gene3D" id="3.30.40.10">
    <property type="entry name" value="Zinc/RING finger domain, C3HC4 (zinc finger)"/>
    <property type="match status" value="1"/>
</dbReference>
<dbReference type="InterPro" id="IPR036443">
    <property type="entry name" value="Znf_RanBP2_sf"/>
</dbReference>
<proteinExistence type="inferred from homology"/>
<dbReference type="InterPro" id="IPR001841">
    <property type="entry name" value="Znf_RING"/>
</dbReference>
<dbReference type="CDD" id="cd01799">
    <property type="entry name" value="Ubl_HOIL1"/>
    <property type="match status" value="1"/>
</dbReference>
<keyword evidence="21" id="KW-1185">Reference proteome</keyword>
<accession>A0ABN8P288</accession>
<dbReference type="Pfam" id="PF00097">
    <property type="entry name" value="zf-C3HC4"/>
    <property type="match status" value="1"/>
</dbReference>
<dbReference type="Gene3D" id="2.30.29.30">
    <property type="entry name" value="Pleckstrin-homology domain (PH domain)/Phosphotyrosine-binding domain (PTB)"/>
    <property type="match status" value="1"/>
</dbReference>
<evidence type="ECO:0000259" key="19">
    <source>
        <dbReference type="PROSITE" id="PS51873"/>
    </source>
</evidence>
<evidence type="ECO:0000256" key="3">
    <source>
        <dbReference type="ARBA" id="ARBA00008278"/>
    </source>
</evidence>
<dbReference type="InterPro" id="IPR047558">
    <property type="entry name" value="BRcat_RBR_HOIL1"/>
</dbReference>
<feature type="coiled-coil region" evidence="14">
    <location>
        <begin position="508"/>
        <end position="539"/>
    </location>
</feature>
<evidence type="ECO:0000313" key="20">
    <source>
        <dbReference type="EMBL" id="CAH3130235.1"/>
    </source>
</evidence>
<dbReference type="SUPFAM" id="SSF57850">
    <property type="entry name" value="RING/U-box"/>
    <property type="match status" value="3"/>
</dbReference>
<keyword evidence="8" id="KW-0479">Metal-binding</keyword>
<evidence type="ECO:0000256" key="15">
    <source>
        <dbReference type="SAM" id="MobiDB-lite"/>
    </source>
</evidence>
<keyword evidence="11" id="KW-0833">Ubl conjugation pathway</keyword>
<dbReference type="EMBL" id="CALNXK010000047">
    <property type="protein sequence ID" value="CAH3130235.1"/>
    <property type="molecule type" value="Genomic_DNA"/>
</dbReference>
<dbReference type="InterPro" id="IPR047559">
    <property type="entry name" value="HOIL1_RBR_mRING-HC-C3HC3D"/>
</dbReference>
<dbReference type="SMART" id="SM00547">
    <property type="entry name" value="ZnF_RBZ"/>
    <property type="match status" value="1"/>
</dbReference>
<evidence type="ECO:0000256" key="13">
    <source>
        <dbReference type="PROSITE-ProRule" id="PRU00322"/>
    </source>
</evidence>
<evidence type="ECO:0000256" key="6">
    <source>
        <dbReference type="ARBA" id="ARBA00022553"/>
    </source>
</evidence>
<dbReference type="Gene3D" id="3.10.20.90">
    <property type="entry name" value="Phosphatidylinositol 3-kinase Catalytic Subunit, Chain A, domain 1"/>
    <property type="match status" value="1"/>
</dbReference>
<evidence type="ECO:0000256" key="9">
    <source>
        <dbReference type="ARBA" id="ARBA00022737"/>
    </source>
</evidence>
<dbReference type="InterPro" id="IPR000626">
    <property type="entry name" value="Ubiquitin-like_dom"/>
</dbReference>
<dbReference type="Proteomes" id="UP001159405">
    <property type="component" value="Unassembled WGS sequence"/>
</dbReference>
<dbReference type="PANTHER" id="PTHR22770:SF13">
    <property type="entry name" value="RING-TYPE DOMAIN-CONTAINING PROTEIN"/>
    <property type="match status" value="1"/>
</dbReference>
<dbReference type="InterPro" id="IPR001876">
    <property type="entry name" value="Znf_RanBP2"/>
</dbReference>
<name>A0ABN8P288_9CNID</name>
<feature type="region of interest" description="Disordered" evidence="15">
    <location>
        <begin position="383"/>
        <end position="413"/>
    </location>
</feature>
<feature type="compositionally biased region" description="Polar residues" evidence="15">
    <location>
        <begin position="425"/>
        <end position="436"/>
    </location>
</feature>
<dbReference type="PROSITE" id="PS51873">
    <property type="entry name" value="TRIAD"/>
    <property type="match status" value="1"/>
</dbReference>
<evidence type="ECO:0000259" key="18">
    <source>
        <dbReference type="PROSITE" id="PS50199"/>
    </source>
</evidence>
<comment type="similarity">
    <text evidence="3">Belongs to the RBR family.</text>
</comment>
<keyword evidence="10 13" id="KW-0863">Zinc-finger</keyword>
<dbReference type="SUPFAM" id="SSF54236">
    <property type="entry name" value="Ubiquitin-like"/>
    <property type="match status" value="1"/>
</dbReference>
<dbReference type="InterPro" id="IPR017907">
    <property type="entry name" value="Znf_RING_CS"/>
</dbReference>
<dbReference type="EC" id="2.3.2.31" evidence="4"/>
<dbReference type="PROSITE" id="PS50199">
    <property type="entry name" value="ZF_RANBP2_2"/>
    <property type="match status" value="1"/>
</dbReference>
<keyword evidence="6" id="KW-0597">Phosphoprotein</keyword>
<evidence type="ECO:0000256" key="2">
    <source>
        <dbReference type="ARBA" id="ARBA00004906"/>
    </source>
</evidence>
<dbReference type="PROSITE" id="PS01358">
    <property type="entry name" value="ZF_RANBP2_1"/>
    <property type="match status" value="1"/>
</dbReference>
<dbReference type="InterPro" id="IPR044066">
    <property type="entry name" value="TRIAD_supradom"/>
</dbReference>
<evidence type="ECO:0000256" key="12">
    <source>
        <dbReference type="ARBA" id="ARBA00022833"/>
    </source>
</evidence>